<accession>A0A1E5VFX2</accession>
<comment type="caution">
    <text evidence="1">The sequence shown here is derived from an EMBL/GenBank/DDBJ whole genome shotgun (WGS) entry which is preliminary data.</text>
</comment>
<protein>
    <submittedName>
        <fullName evidence="1">Uncharacterized protein</fullName>
    </submittedName>
</protein>
<keyword evidence="2" id="KW-1185">Reference proteome</keyword>
<sequence>MTLLHCMMVICTMAIIWGEEYLVIFQE</sequence>
<evidence type="ECO:0000313" key="1">
    <source>
        <dbReference type="EMBL" id="OEL24019.1"/>
    </source>
</evidence>
<evidence type="ECO:0000313" key="2">
    <source>
        <dbReference type="Proteomes" id="UP000095767"/>
    </source>
</evidence>
<dbReference type="EMBL" id="LWDX02040943">
    <property type="protein sequence ID" value="OEL24019.1"/>
    <property type="molecule type" value="Genomic_DNA"/>
</dbReference>
<gene>
    <name evidence="1" type="ORF">BAE44_0014964</name>
</gene>
<organism evidence="1 2">
    <name type="scientific">Dichanthelium oligosanthes</name>
    <dbReference type="NCBI Taxonomy" id="888268"/>
    <lineage>
        <taxon>Eukaryota</taxon>
        <taxon>Viridiplantae</taxon>
        <taxon>Streptophyta</taxon>
        <taxon>Embryophyta</taxon>
        <taxon>Tracheophyta</taxon>
        <taxon>Spermatophyta</taxon>
        <taxon>Magnoliopsida</taxon>
        <taxon>Liliopsida</taxon>
        <taxon>Poales</taxon>
        <taxon>Poaceae</taxon>
        <taxon>PACMAD clade</taxon>
        <taxon>Panicoideae</taxon>
        <taxon>Panicodae</taxon>
        <taxon>Paniceae</taxon>
        <taxon>Dichantheliinae</taxon>
        <taxon>Dichanthelium</taxon>
    </lineage>
</organism>
<name>A0A1E5VFX2_9POAL</name>
<reference evidence="1 2" key="1">
    <citation type="submission" date="2016-09" db="EMBL/GenBank/DDBJ databases">
        <title>The draft genome of Dichanthelium oligosanthes: A C3 panicoid grass species.</title>
        <authorList>
            <person name="Studer A.J."/>
            <person name="Schnable J.C."/>
            <person name="Brutnell T.P."/>
        </authorList>
    </citation>
    <scope>NUCLEOTIDE SEQUENCE [LARGE SCALE GENOMIC DNA]</scope>
    <source>
        <strain evidence="2">cv. Kellogg 1175</strain>
        <tissue evidence="1">Leaf</tissue>
    </source>
</reference>
<proteinExistence type="predicted"/>
<dbReference type="AlphaFoldDB" id="A0A1E5VFX2"/>
<dbReference type="Proteomes" id="UP000095767">
    <property type="component" value="Unassembled WGS sequence"/>
</dbReference>